<dbReference type="AlphaFoldDB" id="A0AAU9N093"/>
<protein>
    <submittedName>
        <fullName evidence="1">Uncharacterized protein</fullName>
    </submittedName>
</protein>
<gene>
    <name evidence="1" type="ORF">LVIROSA_LOCUS13372</name>
</gene>
<reference evidence="1 2" key="1">
    <citation type="submission" date="2022-01" db="EMBL/GenBank/DDBJ databases">
        <authorList>
            <person name="Xiong W."/>
            <person name="Schranz E."/>
        </authorList>
    </citation>
    <scope>NUCLEOTIDE SEQUENCE [LARGE SCALE GENOMIC DNA]</scope>
</reference>
<name>A0AAU9N093_9ASTR</name>
<evidence type="ECO:0000313" key="1">
    <source>
        <dbReference type="EMBL" id="CAH1426283.1"/>
    </source>
</evidence>
<dbReference type="Proteomes" id="UP001157418">
    <property type="component" value="Unassembled WGS sequence"/>
</dbReference>
<sequence length="117" mass="13537">MEILTRRGDVLVNCKSSKNSKSFSHILCTFRKPKHPLTSNRPDNLPLKFHKKVLAVGSKFRGLAIPSSNPPTLFYPSNAKHRNSPLHRLHLFHRGFPSNHRRFFCRLLPVIIIIFKD</sequence>
<dbReference type="EMBL" id="CAKMRJ010002223">
    <property type="protein sequence ID" value="CAH1426283.1"/>
    <property type="molecule type" value="Genomic_DNA"/>
</dbReference>
<keyword evidence="2" id="KW-1185">Reference proteome</keyword>
<organism evidence="1 2">
    <name type="scientific">Lactuca virosa</name>
    <dbReference type="NCBI Taxonomy" id="75947"/>
    <lineage>
        <taxon>Eukaryota</taxon>
        <taxon>Viridiplantae</taxon>
        <taxon>Streptophyta</taxon>
        <taxon>Embryophyta</taxon>
        <taxon>Tracheophyta</taxon>
        <taxon>Spermatophyta</taxon>
        <taxon>Magnoliopsida</taxon>
        <taxon>eudicotyledons</taxon>
        <taxon>Gunneridae</taxon>
        <taxon>Pentapetalae</taxon>
        <taxon>asterids</taxon>
        <taxon>campanulids</taxon>
        <taxon>Asterales</taxon>
        <taxon>Asteraceae</taxon>
        <taxon>Cichorioideae</taxon>
        <taxon>Cichorieae</taxon>
        <taxon>Lactucinae</taxon>
        <taxon>Lactuca</taxon>
    </lineage>
</organism>
<accession>A0AAU9N093</accession>
<evidence type="ECO:0000313" key="2">
    <source>
        <dbReference type="Proteomes" id="UP001157418"/>
    </source>
</evidence>
<comment type="caution">
    <text evidence="1">The sequence shown here is derived from an EMBL/GenBank/DDBJ whole genome shotgun (WGS) entry which is preliminary data.</text>
</comment>
<proteinExistence type="predicted"/>